<keyword evidence="3" id="KW-1185">Reference proteome</keyword>
<evidence type="ECO:0000313" key="2">
    <source>
        <dbReference type="EMBL" id="KAF8723288.1"/>
    </source>
</evidence>
<accession>A0A835EYY6</accession>
<evidence type="ECO:0000313" key="3">
    <source>
        <dbReference type="Proteomes" id="UP000636709"/>
    </source>
</evidence>
<keyword evidence="1" id="KW-0812">Transmembrane</keyword>
<organism evidence="2 3">
    <name type="scientific">Digitaria exilis</name>
    <dbReference type="NCBI Taxonomy" id="1010633"/>
    <lineage>
        <taxon>Eukaryota</taxon>
        <taxon>Viridiplantae</taxon>
        <taxon>Streptophyta</taxon>
        <taxon>Embryophyta</taxon>
        <taxon>Tracheophyta</taxon>
        <taxon>Spermatophyta</taxon>
        <taxon>Magnoliopsida</taxon>
        <taxon>Liliopsida</taxon>
        <taxon>Poales</taxon>
        <taxon>Poaceae</taxon>
        <taxon>PACMAD clade</taxon>
        <taxon>Panicoideae</taxon>
        <taxon>Panicodae</taxon>
        <taxon>Paniceae</taxon>
        <taxon>Anthephorinae</taxon>
        <taxon>Digitaria</taxon>
    </lineage>
</organism>
<dbReference type="EMBL" id="JACEFO010001668">
    <property type="protein sequence ID" value="KAF8723288.1"/>
    <property type="molecule type" value="Genomic_DNA"/>
</dbReference>
<comment type="caution">
    <text evidence="2">The sequence shown here is derived from an EMBL/GenBank/DDBJ whole genome shotgun (WGS) entry which is preliminary data.</text>
</comment>
<sequence length="225" mass="24323">MASARVSSLASAFVTPEDSAPTCRFDKRSPSDARATNHALTAIYAQQPRYKYVALRMQPHFRPYPACVVVALYCSSGAMRPWSLVFLLLVPLLLLAAAPASGSGVVHALPGDGAATAALQVEERLLAEHSGHGGGRHNMTEAERAAFYLKVGRFAVMVHSFWHGIKPVPKVERVESVSTRDAEDGGTDYLLVLRVGPPLGKCRALVWGVGSENWKLKSFQQVARA</sequence>
<name>A0A835EYY6_9POAL</name>
<keyword evidence="1" id="KW-0472">Membrane</keyword>
<evidence type="ECO:0000256" key="1">
    <source>
        <dbReference type="SAM" id="Phobius"/>
    </source>
</evidence>
<keyword evidence="1" id="KW-1133">Transmembrane helix</keyword>
<evidence type="ECO:0008006" key="4">
    <source>
        <dbReference type="Google" id="ProtNLM"/>
    </source>
</evidence>
<gene>
    <name evidence="2" type="ORF">HU200_021806</name>
</gene>
<feature type="transmembrane region" description="Helical" evidence="1">
    <location>
        <begin position="82"/>
        <end position="100"/>
    </location>
</feature>
<proteinExistence type="predicted"/>
<dbReference type="AlphaFoldDB" id="A0A835EYY6"/>
<protein>
    <recommendedName>
        <fullName evidence="4">Cystatin domain-containing protein</fullName>
    </recommendedName>
</protein>
<dbReference type="Proteomes" id="UP000636709">
    <property type="component" value="Unassembled WGS sequence"/>
</dbReference>
<dbReference type="OrthoDB" id="678331at2759"/>
<reference evidence="2" key="1">
    <citation type="submission" date="2020-07" db="EMBL/GenBank/DDBJ databases">
        <title>Genome sequence and genetic diversity analysis of an under-domesticated orphan crop, white fonio (Digitaria exilis).</title>
        <authorList>
            <person name="Bennetzen J.L."/>
            <person name="Chen S."/>
            <person name="Ma X."/>
            <person name="Wang X."/>
            <person name="Yssel A.E.J."/>
            <person name="Chaluvadi S.R."/>
            <person name="Johnson M."/>
            <person name="Gangashetty P."/>
            <person name="Hamidou F."/>
            <person name="Sanogo M.D."/>
            <person name="Zwaenepoel A."/>
            <person name="Wallace J."/>
            <person name="Van De Peer Y."/>
            <person name="Van Deynze A."/>
        </authorList>
    </citation>
    <scope>NUCLEOTIDE SEQUENCE</scope>
    <source>
        <tissue evidence="2">Leaves</tissue>
    </source>
</reference>